<dbReference type="Proteomes" id="UP001175228">
    <property type="component" value="Unassembled WGS sequence"/>
</dbReference>
<protein>
    <submittedName>
        <fullName evidence="1">Uncharacterized protein</fullName>
    </submittedName>
</protein>
<reference evidence="1" key="1">
    <citation type="submission" date="2023-06" db="EMBL/GenBank/DDBJ databases">
        <authorList>
            <consortium name="Lawrence Berkeley National Laboratory"/>
            <person name="Ahrendt S."/>
            <person name="Sahu N."/>
            <person name="Indic B."/>
            <person name="Wong-Bajracharya J."/>
            <person name="Merenyi Z."/>
            <person name="Ke H.-M."/>
            <person name="Monk M."/>
            <person name="Kocsube S."/>
            <person name="Drula E."/>
            <person name="Lipzen A."/>
            <person name="Balint B."/>
            <person name="Henrissat B."/>
            <person name="Andreopoulos B."/>
            <person name="Martin F.M."/>
            <person name="Harder C.B."/>
            <person name="Rigling D."/>
            <person name="Ford K.L."/>
            <person name="Foster G.D."/>
            <person name="Pangilinan J."/>
            <person name="Papanicolaou A."/>
            <person name="Barry K."/>
            <person name="LaButti K."/>
            <person name="Viragh M."/>
            <person name="Koriabine M."/>
            <person name="Yan M."/>
            <person name="Riley R."/>
            <person name="Champramary S."/>
            <person name="Plett K.L."/>
            <person name="Tsai I.J."/>
            <person name="Slot J."/>
            <person name="Sipos G."/>
            <person name="Plett J."/>
            <person name="Nagy L.G."/>
            <person name="Grigoriev I.V."/>
        </authorList>
    </citation>
    <scope>NUCLEOTIDE SEQUENCE</scope>
    <source>
        <strain evidence="1">HWK02</strain>
    </source>
</reference>
<name>A0AA39Q0V2_9AGAR</name>
<proteinExistence type="predicted"/>
<sequence length="222" mass="25575">MRCVLHIFTSSFPSIPFQLRLGIKESRGSDTNKVRYDILTLCLKDPVNTAVTLPIPLHKTGQGFNHVDTGRLLCPQIYLEEFNTKYFSLIRFLVVMASEWPSFVYDQELYDPKNDEQGLMKGYLLLRVYLHIFCSNGDPRKQDRPKRGSIAKINGILIVSGRQIAYAACQACYALSSKDGWSEQDGAFDLPLFYQSIVDLFESHPEDEWALETLTWWNKYVF</sequence>
<dbReference type="AlphaFoldDB" id="A0AA39Q0V2"/>
<evidence type="ECO:0000313" key="1">
    <source>
        <dbReference type="EMBL" id="KAK0493704.1"/>
    </source>
</evidence>
<dbReference type="InterPro" id="IPR046521">
    <property type="entry name" value="DUF6698"/>
</dbReference>
<gene>
    <name evidence="1" type="ORF">EDD18DRAFT_1078098</name>
</gene>
<dbReference type="EMBL" id="JAUEPU010000023">
    <property type="protein sequence ID" value="KAK0493704.1"/>
    <property type="molecule type" value="Genomic_DNA"/>
</dbReference>
<comment type="caution">
    <text evidence="1">The sequence shown here is derived from an EMBL/GenBank/DDBJ whole genome shotgun (WGS) entry which is preliminary data.</text>
</comment>
<evidence type="ECO:0000313" key="2">
    <source>
        <dbReference type="Proteomes" id="UP001175228"/>
    </source>
</evidence>
<keyword evidence="2" id="KW-1185">Reference proteome</keyword>
<organism evidence="1 2">
    <name type="scientific">Armillaria luteobubalina</name>
    <dbReference type="NCBI Taxonomy" id="153913"/>
    <lineage>
        <taxon>Eukaryota</taxon>
        <taxon>Fungi</taxon>
        <taxon>Dikarya</taxon>
        <taxon>Basidiomycota</taxon>
        <taxon>Agaricomycotina</taxon>
        <taxon>Agaricomycetes</taxon>
        <taxon>Agaricomycetidae</taxon>
        <taxon>Agaricales</taxon>
        <taxon>Marasmiineae</taxon>
        <taxon>Physalacriaceae</taxon>
        <taxon>Armillaria</taxon>
    </lineage>
</organism>
<accession>A0AA39Q0V2</accession>
<dbReference type="Pfam" id="PF20414">
    <property type="entry name" value="DUF6698"/>
    <property type="match status" value="1"/>
</dbReference>